<name>A0A0A9CQL0_ARUDO</name>
<evidence type="ECO:0000256" key="4">
    <source>
        <dbReference type="ARBA" id="ARBA00023002"/>
    </source>
</evidence>
<keyword evidence="3" id="KW-0274">FAD</keyword>
<evidence type="ECO:0000256" key="1">
    <source>
        <dbReference type="ARBA" id="ARBA00001974"/>
    </source>
</evidence>
<dbReference type="SMART" id="SM00240">
    <property type="entry name" value="FHA"/>
    <property type="match status" value="1"/>
</dbReference>
<dbReference type="PANTHER" id="PTHR46496">
    <property type="match status" value="1"/>
</dbReference>
<dbReference type="InterPro" id="IPR000253">
    <property type="entry name" value="FHA_dom"/>
</dbReference>
<accession>A0A0A9CQL0</accession>
<dbReference type="PROSITE" id="PS50006">
    <property type="entry name" value="FHA_DOMAIN"/>
    <property type="match status" value="1"/>
</dbReference>
<dbReference type="EMBL" id="GBRH01219306">
    <property type="protein sequence ID" value="JAD78589.1"/>
    <property type="molecule type" value="Transcribed_RNA"/>
</dbReference>
<dbReference type="AlphaFoldDB" id="A0A0A9CQL0"/>
<proteinExistence type="predicted"/>
<protein>
    <recommendedName>
        <fullName evidence="5">FHA domain-containing protein</fullName>
    </recommendedName>
</protein>
<keyword evidence="4" id="KW-0560">Oxidoreductase</keyword>
<keyword evidence="2" id="KW-0285">Flavoprotein</keyword>
<comment type="cofactor">
    <cofactor evidence="1">
        <name>FAD</name>
        <dbReference type="ChEBI" id="CHEBI:57692"/>
    </cofactor>
</comment>
<evidence type="ECO:0000256" key="2">
    <source>
        <dbReference type="ARBA" id="ARBA00022630"/>
    </source>
</evidence>
<dbReference type="CDD" id="cd22702">
    <property type="entry name" value="FHA_ZEP-like"/>
    <property type="match status" value="1"/>
</dbReference>
<reference evidence="6" key="2">
    <citation type="journal article" date="2015" name="Data Brief">
        <title>Shoot transcriptome of the giant reed, Arundo donax.</title>
        <authorList>
            <person name="Barrero R.A."/>
            <person name="Guerrero F.D."/>
            <person name="Moolhuijzen P."/>
            <person name="Goolsby J.A."/>
            <person name="Tidwell J."/>
            <person name="Bellgard S.E."/>
            <person name="Bellgard M.I."/>
        </authorList>
    </citation>
    <scope>NUCLEOTIDE SEQUENCE</scope>
    <source>
        <tissue evidence="6">Shoot tissue taken approximately 20 cm above the soil surface</tissue>
    </source>
</reference>
<dbReference type="GO" id="GO:0016491">
    <property type="term" value="F:oxidoreductase activity"/>
    <property type="evidence" value="ECO:0007669"/>
    <property type="project" value="UniProtKB-KW"/>
</dbReference>
<dbReference type="InterPro" id="IPR008984">
    <property type="entry name" value="SMAD_FHA_dom_sf"/>
</dbReference>
<dbReference type="Gene3D" id="2.60.200.20">
    <property type="match status" value="1"/>
</dbReference>
<evidence type="ECO:0000256" key="3">
    <source>
        <dbReference type="ARBA" id="ARBA00022827"/>
    </source>
</evidence>
<organism evidence="6">
    <name type="scientific">Arundo donax</name>
    <name type="common">Giant reed</name>
    <name type="synonym">Donax arundinaceus</name>
    <dbReference type="NCBI Taxonomy" id="35708"/>
    <lineage>
        <taxon>Eukaryota</taxon>
        <taxon>Viridiplantae</taxon>
        <taxon>Streptophyta</taxon>
        <taxon>Embryophyta</taxon>
        <taxon>Tracheophyta</taxon>
        <taxon>Spermatophyta</taxon>
        <taxon>Magnoliopsida</taxon>
        <taxon>Liliopsida</taxon>
        <taxon>Poales</taxon>
        <taxon>Poaceae</taxon>
        <taxon>PACMAD clade</taxon>
        <taxon>Arundinoideae</taxon>
        <taxon>Arundineae</taxon>
        <taxon>Arundo</taxon>
    </lineage>
</organism>
<feature type="domain" description="FHA" evidence="5">
    <location>
        <begin position="115"/>
        <end position="168"/>
    </location>
</feature>
<dbReference type="Pfam" id="PF00498">
    <property type="entry name" value="FHA"/>
    <property type="match status" value="1"/>
</dbReference>
<dbReference type="PANTHER" id="PTHR46496:SF1">
    <property type="entry name" value="ZEAXANTHIN EPOXIDASE, CHLOROPLASTIC"/>
    <property type="match status" value="1"/>
</dbReference>
<sequence>MATTYRPYLGVGLGPLSFLTKLRIPHPGRVGGRFFIKYGMPMMLSWVLGGNSYKLEGRPLSCRLSDKANDQLPRWFQDDDALEEAMGGEWYLFPTSTSNSNGQPIRLVRDEQRTLSVGSRSNPSDSASLALPLPQISEIHATITCKNKGFYLTDLGSEHGTWITDNEGRRYCMPPNFPVRFHPSDVIEFGYDKKAMFRVKVLNTLPYESARGGQQQVLRAA</sequence>
<reference evidence="6" key="1">
    <citation type="submission" date="2014-09" db="EMBL/GenBank/DDBJ databases">
        <authorList>
            <person name="Magalhaes I.L.F."/>
            <person name="Oliveira U."/>
            <person name="Santos F.R."/>
            <person name="Vidigal T.H.D.A."/>
            <person name="Brescovit A.D."/>
            <person name="Santos A.J."/>
        </authorList>
    </citation>
    <scope>NUCLEOTIDE SEQUENCE</scope>
    <source>
        <tissue evidence="6">Shoot tissue taken approximately 20 cm above the soil surface</tissue>
    </source>
</reference>
<evidence type="ECO:0000313" key="6">
    <source>
        <dbReference type="EMBL" id="JAD78589.1"/>
    </source>
</evidence>
<evidence type="ECO:0000259" key="5">
    <source>
        <dbReference type="PROSITE" id="PS50006"/>
    </source>
</evidence>
<dbReference type="SUPFAM" id="SSF49879">
    <property type="entry name" value="SMAD/FHA domain"/>
    <property type="match status" value="1"/>
</dbReference>